<evidence type="ECO:0000256" key="2">
    <source>
        <dbReference type="SAM" id="SignalP"/>
    </source>
</evidence>
<dbReference type="RefSeq" id="WP_082371756.1">
    <property type="nucleotide sequence ID" value="NZ_BAAAEB010000023.1"/>
</dbReference>
<gene>
    <name evidence="4" type="ORF">HLB16_07530</name>
    <name evidence="5" type="ORF">NDR89_02175</name>
</gene>
<dbReference type="InterPro" id="IPR036866">
    <property type="entry name" value="RibonucZ/Hydroxyglut_hydro"/>
</dbReference>
<keyword evidence="7" id="KW-1185">Reference proteome</keyword>
<feature type="signal peptide" evidence="2">
    <location>
        <begin position="1"/>
        <end position="24"/>
    </location>
</feature>
<protein>
    <submittedName>
        <fullName evidence="4">MBL fold metallo-hydrolase</fullName>
    </submittedName>
</protein>
<dbReference type="EMBL" id="CP098735">
    <property type="protein sequence ID" value="USE77880.1"/>
    <property type="molecule type" value="Genomic_DNA"/>
</dbReference>
<dbReference type="CDD" id="cd07719">
    <property type="entry name" value="arylsulfatase_AtsA-like_MBL-fold"/>
    <property type="match status" value="1"/>
</dbReference>
<sequence>MNLPAKVWRTAVACMLAAAMSVTAVPATADSRTDRDRLILLGTKGGPSVRDVDQVPTSNAVVLGKDTYLVDAGYGAALRLVEARIPLTSVRAILLTHHHSDHNLDVGPLIYSAWTGGLAKPVGVYGPRGVENLVAGYLQSNAFDMTTRMQDEGRPDLRRLIDVKTYSEGPVMENERIKVTALKVAHPPIDDSYALKIEVKGGKTIVFSGDTTYFPPLAAFARNADYLVHEVMYVPALERLTQRSPNAKTLMKHLLASHTTTEDVGRIAAAAGVKNVVLTHFVPGADPAMHDEQWLEGVRKHYGGNVVLGRDRLEIPLD</sequence>
<reference evidence="5" key="2">
    <citation type="submission" date="2022-06" db="EMBL/GenBank/DDBJ databases">
        <title>Complete genome sequence and characterization of Cupriavidus gilardii QJ1 isolated from contaminating cells.</title>
        <authorList>
            <person name="Qi J."/>
        </authorList>
    </citation>
    <scope>NUCLEOTIDE SEQUENCE</scope>
    <source>
        <strain evidence="5">QJ1</strain>
    </source>
</reference>
<evidence type="ECO:0000313" key="6">
    <source>
        <dbReference type="Proteomes" id="UP000542973"/>
    </source>
</evidence>
<proteinExistence type="predicted"/>
<dbReference type="Pfam" id="PF12706">
    <property type="entry name" value="Lactamase_B_2"/>
    <property type="match status" value="1"/>
</dbReference>
<evidence type="ECO:0000313" key="5">
    <source>
        <dbReference type="EMBL" id="USE77880.1"/>
    </source>
</evidence>
<evidence type="ECO:0000256" key="1">
    <source>
        <dbReference type="ARBA" id="ARBA00022801"/>
    </source>
</evidence>
<accession>A0A849B666</accession>
<dbReference type="SUPFAM" id="SSF56281">
    <property type="entry name" value="Metallo-hydrolase/oxidoreductase"/>
    <property type="match status" value="1"/>
</dbReference>
<dbReference type="PANTHER" id="PTHR46018:SF2">
    <property type="entry name" value="ZINC PHOSPHODIESTERASE ELAC PROTEIN 1"/>
    <property type="match status" value="1"/>
</dbReference>
<dbReference type="EMBL" id="JABEMD010000009">
    <property type="protein sequence ID" value="NNH10732.1"/>
    <property type="molecule type" value="Genomic_DNA"/>
</dbReference>
<evidence type="ECO:0000259" key="3">
    <source>
        <dbReference type="SMART" id="SM00849"/>
    </source>
</evidence>
<keyword evidence="1 4" id="KW-0378">Hydrolase</keyword>
<dbReference type="Proteomes" id="UP001056648">
    <property type="component" value="Chromosome 1"/>
</dbReference>
<feature type="chain" id="PRO_5032937307" evidence="2">
    <location>
        <begin position="25"/>
        <end position="318"/>
    </location>
</feature>
<dbReference type="SMART" id="SM00849">
    <property type="entry name" value="Lactamase_B"/>
    <property type="match status" value="1"/>
</dbReference>
<dbReference type="Gene3D" id="3.60.15.10">
    <property type="entry name" value="Ribonuclease Z/Hydroxyacylglutathione hydrolase-like"/>
    <property type="match status" value="1"/>
</dbReference>
<organism evidence="4 6">
    <name type="scientific">Cupriavidus gilardii</name>
    <dbReference type="NCBI Taxonomy" id="82541"/>
    <lineage>
        <taxon>Bacteria</taxon>
        <taxon>Pseudomonadati</taxon>
        <taxon>Pseudomonadota</taxon>
        <taxon>Betaproteobacteria</taxon>
        <taxon>Burkholderiales</taxon>
        <taxon>Burkholderiaceae</taxon>
        <taxon>Cupriavidus</taxon>
    </lineage>
</organism>
<reference evidence="4 6" key="1">
    <citation type="submission" date="2020-05" db="EMBL/GenBank/DDBJ databases">
        <title>MicrobeNet Type strains.</title>
        <authorList>
            <person name="Nicholson A.C."/>
        </authorList>
    </citation>
    <scope>NUCLEOTIDE SEQUENCE [LARGE SCALE GENOMIC DNA]</scope>
    <source>
        <strain evidence="4 6">ATCC 700815</strain>
    </source>
</reference>
<evidence type="ECO:0000313" key="4">
    <source>
        <dbReference type="EMBL" id="NNH10732.1"/>
    </source>
</evidence>
<feature type="domain" description="Metallo-beta-lactamase" evidence="3">
    <location>
        <begin position="57"/>
        <end position="258"/>
    </location>
</feature>
<dbReference type="AlphaFoldDB" id="A0A849B666"/>
<evidence type="ECO:0000313" key="7">
    <source>
        <dbReference type="Proteomes" id="UP001056648"/>
    </source>
</evidence>
<dbReference type="GO" id="GO:0042781">
    <property type="term" value="F:3'-tRNA processing endoribonuclease activity"/>
    <property type="evidence" value="ECO:0007669"/>
    <property type="project" value="TreeGrafter"/>
</dbReference>
<dbReference type="InterPro" id="IPR001279">
    <property type="entry name" value="Metallo-B-lactamas"/>
</dbReference>
<name>A0A849B666_9BURK</name>
<dbReference type="PANTHER" id="PTHR46018">
    <property type="entry name" value="ZINC PHOSPHODIESTERASE ELAC PROTEIN 1"/>
    <property type="match status" value="1"/>
</dbReference>
<dbReference type="Proteomes" id="UP000542973">
    <property type="component" value="Unassembled WGS sequence"/>
</dbReference>
<dbReference type="InterPro" id="IPR044094">
    <property type="entry name" value="AtsA-like_MBL-fold"/>
</dbReference>
<keyword evidence="2" id="KW-0732">Signal</keyword>